<feature type="transmembrane region" description="Helical" evidence="9">
    <location>
        <begin position="127"/>
        <end position="154"/>
    </location>
</feature>
<dbReference type="Proteomes" id="UP000254330">
    <property type="component" value="Unassembled WGS sequence"/>
</dbReference>
<comment type="similarity">
    <text evidence="8">Belongs to the TRAP transporter small permease family.</text>
</comment>
<feature type="transmembrane region" description="Helical" evidence="9">
    <location>
        <begin position="47"/>
        <end position="65"/>
    </location>
</feature>
<dbReference type="GO" id="GO:0022857">
    <property type="term" value="F:transmembrane transporter activity"/>
    <property type="evidence" value="ECO:0007669"/>
    <property type="project" value="TreeGrafter"/>
</dbReference>
<dbReference type="Pfam" id="PF04290">
    <property type="entry name" value="DctQ"/>
    <property type="match status" value="1"/>
</dbReference>
<dbReference type="PANTHER" id="PTHR35011:SF2">
    <property type="entry name" value="2,3-DIKETO-L-GULONATE TRAP TRANSPORTER SMALL PERMEASE PROTEIN YIAM"/>
    <property type="match status" value="1"/>
</dbReference>
<keyword evidence="4" id="KW-0997">Cell inner membrane</keyword>
<proteinExistence type="inferred from homology"/>
<evidence type="ECO:0000313" key="14">
    <source>
        <dbReference type="Proteomes" id="UP000294641"/>
    </source>
</evidence>
<evidence type="ECO:0000313" key="11">
    <source>
        <dbReference type="EMBL" id="STX09344.1"/>
    </source>
</evidence>
<reference evidence="12 14" key="2">
    <citation type="submission" date="2019-03" db="EMBL/GenBank/DDBJ databases">
        <title>Genomic Encyclopedia of Type Strains, Phase IV (KMG-IV): sequencing the most valuable type-strain genomes for metagenomic binning, comparative biology and taxonomic classification.</title>
        <authorList>
            <person name="Goeker M."/>
        </authorList>
    </citation>
    <scope>NUCLEOTIDE SEQUENCE [LARGE SCALE GENOMIC DNA]</scope>
    <source>
        <strain evidence="12 14">DSM 20580</strain>
    </source>
</reference>
<keyword evidence="3" id="KW-1003">Cell membrane</keyword>
<keyword evidence="2" id="KW-0813">Transport</keyword>
<feature type="domain" description="Tripartite ATP-independent periplasmic transporters DctQ component" evidence="10">
    <location>
        <begin position="23"/>
        <end position="147"/>
    </location>
</feature>
<evidence type="ECO:0000313" key="12">
    <source>
        <dbReference type="EMBL" id="TDR36561.1"/>
    </source>
</evidence>
<name>A0A2U3ABC2_9BACL</name>
<evidence type="ECO:0000256" key="4">
    <source>
        <dbReference type="ARBA" id="ARBA00022519"/>
    </source>
</evidence>
<keyword evidence="14" id="KW-1185">Reference proteome</keyword>
<gene>
    <name evidence="11" type="primary">yiaM</name>
    <name evidence="12" type="ORF">DFR61_12424</name>
    <name evidence="11" type="ORF">NCTC10597_01016</name>
</gene>
<evidence type="ECO:0000256" key="8">
    <source>
        <dbReference type="ARBA" id="ARBA00038436"/>
    </source>
</evidence>
<comment type="caution">
    <text evidence="11">The sequence shown here is derived from an EMBL/GenBank/DDBJ whole genome shotgun (WGS) entry which is preliminary data.</text>
</comment>
<evidence type="ECO:0000256" key="6">
    <source>
        <dbReference type="ARBA" id="ARBA00022989"/>
    </source>
</evidence>
<keyword evidence="6 9" id="KW-1133">Transmembrane helix</keyword>
<evidence type="ECO:0000256" key="2">
    <source>
        <dbReference type="ARBA" id="ARBA00022448"/>
    </source>
</evidence>
<evidence type="ECO:0000256" key="3">
    <source>
        <dbReference type="ARBA" id="ARBA00022475"/>
    </source>
</evidence>
<keyword evidence="7 9" id="KW-0472">Membrane</keyword>
<dbReference type="OrthoDB" id="9815614at2"/>
<dbReference type="InterPro" id="IPR055348">
    <property type="entry name" value="DctQ"/>
</dbReference>
<dbReference type="EMBL" id="SNZG01000024">
    <property type="protein sequence ID" value="TDR36561.1"/>
    <property type="molecule type" value="Genomic_DNA"/>
</dbReference>
<dbReference type="PANTHER" id="PTHR35011">
    <property type="entry name" value="2,3-DIKETO-L-GULONATE TRAP TRANSPORTER SMALL PERMEASE PROTEIN YIAM"/>
    <property type="match status" value="1"/>
</dbReference>
<keyword evidence="5 9" id="KW-0812">Transmembrane</keyword>
<feature type="transmembrane region" description="Helical" evidence="9">
    <location>
        <begin position="12"/>
        <end position="35"/>
    </location>
</feature>
<evidence type="ECO:0000256" key="5">
    <source>
        <dbReference type="ARBA" id="ARBA00022692"/>
    </source>
</evidence>
<dbReference type="EMBL" id="UGNP01000001">
    <property type="protein sequence ID" value="STX09344.1"/>
    <property type="molecule type" value="Genomic_DNA"/>
</dbReference>
<organism evidence="11 13">
    <name type="scientific">Kurthia zopfii</name>
    <dbReference type="NCBI Taxonomy" id="1650"/>
    <lineage>
        <taxon>Bacteria</taxon>
        <taxon>Bacillati</taxon>
        <taxon>Bacillota</taxon>
        <taxon>Bacilli</taxon>
        <taxon>Bacillales</taxon>
        <taxon>Caryophanaceae</taxon>
        <taxon>Kurthia</taxon>
    </lineage>
</organism>
<evidence type="ECO:0000256" key="7">
    <source>
        <dbReference type="ARBA" id="ARBA00023136"/>
    </source>
</evidence>
<sequence length="166" mass="19227">MKQLLKILDHAERAAITIMMMVMVILIFVQVFTRYVMSDSLGWTEEASRYLFIWLIFLSIGIAFVDKKHISIDILLDVLPTIVQKIIMQISYIILMILSIFLLKQGLDLVENLQQFSQKSSTLQIPMWVVYLSLPVGFGIAFLRLIHVSILLYIDRPDKESEVDHI</sequence>
<dbReference type="AlphaFoldDB" id="A0A2U3ABC2"/>
<dbReference type="GO" id="GO:0015740">
    <property type="term" value="P:C4-dicarboxylate transport"/>
    <property type="evidence" value="ECO:0007669"/>
    <property type="project" value="TreeGrafter"/>
</dbReference>
<evidence type="ECO:0000256" key="9">
    <source>
        <dbReference type="SAM" id="Phobius"/>
    </source>
</evidence>
<protein>
    <submittedName>
        <fullName evidence="11">2,3-diketo-L-gulonate TRAP transporter small permease protein yiaM</fullName>
    </submittedName>
    <submittedName>
        <fullName evidence="12">TRAP-type C4-dicarboxylate transport system permease small subunit</fullName>
    </submittedName>
</protein>
<dbReference type="InterPro" id="IPR007387">
    <property type="entry name" value="TRAP_DctQ"/>
</dbReference>
<comment type="subcellular location">
    <subcellularLocation>
        <location evidence="1">Cell inner membrane</location>
        <topology evidence="1">Multi-pass membrane protein</topology>
    </subcellularLocation>
</comment>
<dbReference type="RefSeq" id="WP_109350135.1">
    <property type="nucleotide sequence ID" value="NZ_BJUE01000057.1"/>
</dbReference>
<reference evidence="11 13" key="1">
    <citation type="submission" date="2018-06" db="EMBL/GenBank/DDBJ databases">
        <authorList>
            <consortium name="Pathogen Informatics"/>
            <person name="Doyle S."/>
        </authorList>
    </citation>
    <scope>NUCLEOTIDE SEQUENCE [LARGE SCALE GENOMIC DNA]</scope>
    <source>
        <strain evidence="11 13">NCTC10597</strain>
    </source>
</reference>
<dbReference type="Proteomes" id="UP000294641">
    <property type="component" value="Unassembled WGS sequence"/>
</dbReference>
<evidence type="ECO:0000256" key="1">
    <source>
        <dbReference type="ARBA" id="ARBA00004429"/>
    </source>
</evidence>
<accession>A0A2U3ABC2</accession>
<evidence type="ECO:0000259" key="10">
    <source>
        <dbReference type="Pfam" id="PF04290"/>
    </source>
</evidence>
<evidence type="ECO:0000313" key="13">
    <source>
        <dbReference type="Proteomes" id="UP000254330"/>
    </source>
</evidence>
<dbReference type="GO" id="GO:0005886">
    <property type="term" value="C:plasma membrane"/>
    <property type="evidence" value="ECO:0007669"/>
    <property type="project" value="UniProtKB-SubCell"/>
</dbReference>
<feature type="transmembrane region" description="Helical" evidence="9">
    <location>
        <begin position="86"/>
        <end position="107"/>
    </location>
</feature>